<dbReference type="PANTHER" id="PTHR46551:SF1">
    <property type="entry name" value="SAP DOMAIN-CONTAINING RIBONUCLEOPROTEIN"/>
    <property type="match status" value="1"/>
</dbReference>
<feature type="region of interest" description="Disordered" evidence="3">
    <location>
        <begin position="84"/>
        <end position="115"/>
    </location>
</feature>
<name>A0A0M0JQ79_9EUKA</name>
<keyword evidence="6" id="KW-1185">Reference proteome</keyword>
<reference evidence="6" key="1">
    <citation type="journal article" date="2015" name="PLoS Genet.">
        <title>Genome Sequence and Transcriptome Analyses of Chrysochromulina tobin: Metabolic Tools for Enhanced Algal Fitness in the Prominent Order Prymnesiales (Haptophyceae).</title>
        <authorList>
            <person name="Hovde B.T."/>
            <person name="Deodato C.R."/>
            <person name="Hunsperger H.M."/>
            <person name="Ryken S.A."/>
            <person name="Yost W."/>
            <person name="Jha R.K."/>
            <person name="Patterson J."/>
            <person name="Monnat R.J. Jr."/>
            <person name="Barlow S.B."/>
            <person name="Starkenburg S.R."/>
            <person name="Cattolico R.A."/>
        </authorList>
    </citation>
    <scope>NUCLEOTIDE SEQUENCE</scope>
    <source>
        <strain evidence="6">CCMP291</strain>
    </source>
</reference>
<dbReference type="Proteomes" id="UP000037460">
    <property type="component" value="Unassembled WGS sequence"/>
</dbReference>
<keyword evidence="1" id="KW-0597">Phosphoprotein</keyword>
<evidence type="ECO:0000256" key="1">
    <source>
        <dbReference type="ARBA" id="ARBA00022553"/>
    </source>
</evidence>
<dbReference type="InterPro" id="IPR052240">
    <property type="entry name" value="SAP_domain_ribonucleoprotein"/>
</dbReference>
<dbReference type="SMART" id="SM00513">
    <property type="entry name" value="SAP"/>
    <property type="match status" value="2"/>
</dbReference>
<proteinExistence type="inferred from homology"/>
<dbReference type="InterPro" id="IPR003034">
    <property type="entry name" value="SAP_dom"/>
</dbReference>
<dbReference type="OrthoDB" id="10545134at2759"/>
<feature type="domain" description="SAP" evidence="4">
    <location>
        <begin position="9"/>
        <end position="43"/>
    </location>
</feature>
<feature type="compositionally biased region" description="Low complexity" evidence="3">
    <location>
        <begin position="97"/>
        <end position="108"/>
    </location>
</feature>
<dbReference type="AlphaFoldDB" id="A0A0M0JQ79"/>
<evidence type="ECO:0000256" key="3">
    <source>
        <dbReference type="SAM" id="MobiDB-lite"/>
    </source>
</evidence>
<dbReference type="EMBL" id="JWZX01002518">
    <property type="protein sequence ID" value="KOO28751.1"/>
    <property type="molecule type" value="Genomic_DNA"/>
</dbReference>
<evidence type="ECO:0000256" key="2">
    <source>
        <dbReference type="ARBA" id="ARBA00046328"/>
    </source>
</evidence>
<gene>
    <name evidence="5" type="ORF">Ctob_002252</name>
</gene>
<feature type="region of interest" description="Disordered" evidence="3">
    <location>
        <begin position="154"/>
        <end position="197"/>
    </location>
</feature>
<dbReference type="GO" id="GO:0016973">
    <property type="term" value="P:poly(A)+ mRNA export from nucleus"/>
    <property type="evidence" value="ECO:0007669"/>
    <property type="project" value="TreeGrafter"/>
</dbReference>
<dbReference type="SUPFAM" id="SSF68906">
    <property type="entry name" value="SAP domain"/>
    <property type="match status" value="2"/>
</dbReference>
<dbReference type="PANTHER" id="PTHR46551">
    <property type="entry name" value="SAP DOMAIN-CONTAINING RIBONUCLEOPROTEIN"/>
    <property type="match status" value="1"/>
</dbReference>
<feature type="compositionally biased region" description="Low complexity" evidence="3">
    <location>
        <begin position="158"/>
        <end position="189"/>
    </location>
</feature>
<sequence>RLFVSSEHLKILRLEELRDHCEKLGVPKSGNKGELISRLVTASISYDNLLVEDLKDILYAMYLPVSGNKSELIARIIGDGSSEQQQYGQYGGGGKQYGKQYGKPQQPQFAQPATHEDLEAQQLAAAIAASLTLSGPVPPPPPPSLAARVKRWGDGLEAPDGSDGADSGAAAAPTEATVTAPASASSRGASSERRAPRAVDRMFQQHNHGEWRSKLKDLARGDVHGHCEKLLAMQRGNGAYSLRPLGGAAHTTNAPEVDHIFECQAMGDLLFRVDALRPVLRQLDWAAKKFEGQPMVVQNALAHAREVHNRPEFLVVCGSLENKKKQGAFQSSLNTLAQGRALEHGLEESLRANFSRGVEPFESTQARQMARTVVDLLRGLEDPFTAALREVPQGAAQGREQQARYDGLADEVVLLYEHFDITRRV</sequence>
<protein>
    <recommendedName>
        <fullName evidence="4">SAP domain-containing protein</fullName>
    </recommendedName>
</protein>
<evidence type="ECO:0000259" key="4">
    <source>
        <dbReference type="PROSITE" id="PS50800"/>
    </source>
</evidence>
<accession>A0A0M0JQ79</accession>
<dbReference type="PROSITE" id="PS50800">
    <property type="entry name" value="SAP"/>
    <property type="match status" value="1"/>
</dbReference>
<comment type="similarity">
    <text evidence="2">Belongs to the SAP domain-containing ribonucleoprotein family.</text>
</comment>
<evidence type="ECO:0000313" key="6">
    <source>
        <dbReference type="Proteomes" id="UP000037460"/>
    </source>
</evidence>
<organism evidence="5 6">
    <name type="scientific">Chrysochromulina tobinii</name>
    <dbReference type="NCBI Taxonomy" id="1460289"/>
    <lineage>
        <taxon>Eukaryota</taxon>
        <taxon>Haptista</taxon>
        <taxon>Haptophyta</taxon>
        <taxon>Prymnesiophyceae</taxon>
        <taxon>Prymnesiales</taxon>
        <taxon>Chrysochromulinaceae</taxon>
        <taxon>Chrysochromulina</taxon>
    </lineage>
</organism>
<evidence type="ECO:0000313" key="5">
    <source>
        <dbReference type="EMBL" id="KOO28751.1"/>
    </source>
</evidence>
<dbReference type="Gene3D" id="1.10.720.30">
    <property type="entry name" value="SAP domain"/>
    <property type="match status" value="2"/>
</dbReference>
<feature type="non-terminal residue" evidence="5">
    <location>
        <position position="1"/>
    </location>
</feature>
<dbReference type="Pfam" id="PF02037">
    <property type="entry name" value="SAP"/>
    <property type="match status" value="1"/>
</dbReference>
<comment type="caution">
    <text evidence="5">The sequence shown here is derived from an EMBL/GenBank/DDBJ whole genome shotgun (WGS) entry which is preliminary data.</text>
</comment>
<dbReference type="InterPro" id="IPR036361">
    <property type="entry name" value="SAP_dom_sf"/>
</dbReference>
<dbReference type="GO" id="GO:0005634">
    <property type="term" value="C:nucleus"/>
    <property type="evidence" value="ECO:0007669"/>
    <property type="project" value="TreeGrafter"/>
</dbReference>